<sequence length="176" mass="17924">MMSAHAAATTTVTDLGLVTTTTTKGTNTTDGSFADLFNFTVGPNAGSILVSTASTFSSYGVSLSSLALYLGTYTTTASLSGLTPIVFSASPVNMDLGNGIVVDTVANKSFALSPAATYTLAVNGTSIGDSRYTSIVQLAPVPEPETYAMLLAGLGVMGFVAKRKKASKKLEENASA</sequence>
<dbReference type="EMBL" id="CP047650">
    <property type="protein sequence ID" value="QHJ01368.1"/>
    <property type="molecule type" value="Genomic_DNA"/>
</dbReference>
<name>A0A857JCI9_9BURK</name>
<dbReference type="Pfam" id="PF07589">
    <property type="entry name" value="PEP-CTERM"/>
    <property type="match status" value="1"/>
</dbReference>
<dbReference type="Proteomes" id="UP000464787">
    <property type="component" value="Chromosome"/>
</dbReference>
<evidence type="ECO:0000313" key="3">
    <source>
        <dbReference type="Proteomes" id="UP000464787"/>
    </source>
</evidence>
<dbReference type="NCBIfam" id="NF038126">
    <property type="entry name" value="PEP_CTERM_FxDxF"/>
    <property type="match status" value="1"/>
</dbReference>
<gene>
    <name evidence="2" type="ORF">GT347_01785</name>
</gene>
<dbReference type="KEGG" id="xyk:GT347_01785"/>
<evidence type="ECO:0000259" key="1">
    <source>
        <dbReference type="Pfam" id="PF07589"/>
    </source>
</evidence>
<keyword evidence="3" id="KW-1185">Reference proteome</keyword>
<evidence type="ECO:0000313" key="2">
    <source>
        <dbReference type="EMBL" id="QHJ01368.1"/>
    </source>
</evidence>
<dbReference type="InterPro" id="IPR013424">
    <property type="entry name" value="Ice-binding_C"/>
</dbReference>
<feature type="domain" description="Ice-binding protein C-terminal" evidence="1">
    <location>
        <begin position="140"/>
        <end position="164"/>
    </location>
</feature>
<organism evidence="2 3">
    <name type="scientific">Xylophilus rhododendri</name>
    <dbReference type="NCBI Taxonomy" id="2697032"/>
    <lineage>
        <taxon>Bacteria</taxon>
        <taxon>Pseudomonadati</taxon>
        <taxon>Pseudomonadota</taxon>
        <taxon>Betaproteobacteria</taxon>
        <taxon>Burkholderiales</taxon>
        <taxon>Xylophilus</taxon>
    </lineage>
</organism>
<reference evidence="2 3" key="1">
    <citation type="submission" date="2020-01" db="EMBL/GenBank/DDBJ databases">
        <title>Genome sequencing of strain KACC 21265.</title>
        <authorList>
            <person name="Heo J."/>
            <person name="Kim S.-J."/>
            <person name="Kim J.-S."/>
            <person name="Hong S.-B."/>
            <person name="Kwon S.-W."/>
        </authorList>
    </citation>
    <scope>NUCLEOTIDE SEQUENCE [LARGE SCALE GENOMIC DNA]</scope>
    <source>
        <strain evidence="2 3">KACC 21265</strain>
    </source>
</reference>
<dbReference type="AlphaFoldDB" id="A0A857JCI9"/>
<dbReference type="NCBIfam" id="TIGR02595">
    <property type="entry name" value="PEP_CTERM"/>
    <property type="match status" value="1"/>
</dbReference>
<protein>
    <submittedName>
        <fullName evidence="2">PEP-CTERM sorting domain-containing protein</fullName>
    </submittedName>
</protein>
<proteinExistence type="predicted"/>
<accession>A0A857JCI9</accession>